<dbReference type="OrthoDB" id="9806170at2"/>
<feature type="domain" description="Formyl transferase N-terminal" evidence="7">
    <location>
        <begin position="2"/>
        <end position="181"/>
    </location>
</feature>
<dbReference type="UniPathway" id="UPA00074">
    <property type="reaction ID" value="UER00126"/>
</dbReference>
<dbReference type="HAMAP" id="MF_01930">
    <property type="entry name" value="PurN"/>
    <property type="match status" value="1"/>
</dbReference>
<evidence type="ECO:0000256" key="5">
    <source>
        <dbReference type="ARBA" id="ARBA00047664"/>
    </source>
</evidence>
<name>A0A2K1PGA7_9BACT</name>
<dbReference type="Proteomes" id="UP000236199">
    <property type="component" value="Unassembled WGS sequence"/>
</dbReference>
<dbReference type="CDD" id="cd08645">
    <property type="entry name" value="FMT_core_GART"/>
    <property type="match status" value="1"/>
</dbReference>
<feature type="binding site" evidence="6">
    <location>
        <position position="64"/>
    </location>
    <ligand>
        <name>(6R)-10-formyltetrahydrofolate</name>
        <dbReference type="ChEBI" id="CHEBI:195366"/>
    </ligand>
</feature>
<comment type="catalytic activity">
    <reaction evidence="5 6">
        <text>N(1)-(5-phospho-beta-D-ribosyl)glycinamide + (6R)-10-formyltetrahydrofolate = N(2)-formyl-N(1)-(5-phospho-beta-D-ribosyl)glycinamide + (6S)-5,6,7,8-tetrahydrofolate + H(+)</text>
        <dbReference type="Rhea" id="RHEA:15053"/>
        <dbReference type="ChEBI" id="CHEBI:15378"/>
        <dbReference type="ChEBI" id="CHEBI:57453"/>
        <dbReference type="ChEBI" id="CHEBI:143788"/>
        <dbReference type="ChEBI" id="CHEBI:147286"/>
        <dbReference type="ChEBI" id="CHEBI:195366"/>
        <dbReference type="EC" id="2.1.2.2"/>
    </reaction>
</comment>
<evidence type="ECO:0000313" key="9">
    <source>
        <dbReference type="Proteomes" id="UP000236199"/>
    </source>
</evidence>
<feature type="binding site" evidence="6">
    <location>
        <begin position="12"/>
        <end position="14"/>
    </location>
    <ligand>
        <name>N(1)-(5-phospho-beta-D-ribosyl)glycinamide</name>
        <dbReference type="ChEBI" id="CHEBI:143788"/>
    </ligand>
</feature>
<feature type="binding site" evidence="6">
    <location>
        <begin position="89"/>
        <end position="92"/>
    </location>
    <ligand>
        <name>(6R)-10-formyltetrahydrofolate</name>
        <dbReference type="ChEBI" id="CHEBI:195366"/>
    </ligand>
</feature>
<evidence type="ECO:0000256" key="6">
    <source>
        <dbReference type="HAMAP-Rule" id="MF_01930"/>
    </source>
</evidence>
<dbReference type="NCBIfam" id="TIGR00639">
    <property type="entry name" value="PurN"/>
    <property type="match status" value="1"/>
</dbReference>
<dbReference type="PROSITE" id="PS00373">
    <property type="entry name" value="GART"/>
    <property type="match status" value="1"/>
</dbReference>
<dbReference type="SUPFAM" id="SSF53328">
    <property type="entry name" value="Formyltransferase"/>
    <property type="match status" value="1"/>
</dbReference>
<comment type="pathway">
    <text evidence="1 6">Purine metabolism; IMP biosynthesis via de novo pathway; N(2)-formyl-N(1)-(5-phospho-D-ribosyl)glycinamide from N(1)-(5-phospho-D-ribosyl)glycinamide (10-formyl THF route): step 1/1.</text>
</comment>
<evidence type="ECO:0000256" key="4">
    <source>
        <dbReference type="ARBA" id="ARBA00038440"/>
    </source>
</evidence>
<dbReference type="GO" id="GO:0006189">
    <property type="term" value="P:'de novo' IMP biosynthetic process"/>
    <property type="evidence" value="ECO:0007669"/>
    <property type="project" value="UniProtKB-UniRule"/>
</dbReference>
<feature type="active site" description="Proton donor" evidence="6">
    <location>
        <position position="108"/>
    </location>
</feature>
<dbReference type="GO" id="GO:0005829">
    <property type="term" value="C:cytosol"/>
    <property type="evidence" value="ECO:0007669"/>
    <property type="project" value="TreeGrafter"/>
</dbReference>
<dbReference type="GO" id="GO:0004644">
    <property type="term" value="F:phosphoribosylglycinamide formyltransferase activity"/>
    <property type="evidence" value="ECO:0007669"/>
    <property type="project" value="UniProtKB-UniRule"/>
</dbReference>
<proteinExistence type="inferred from homology"/>
<accession>A0A2K1PGA7</accession>
<dbReference type="InterPro" id="IPR036477">
    <property type="entry name" value="Formyl_transf_N_sf"/>
</dbReference>
<dbReference type="PANTHER" id="PTHR43369">
    <property type="entry name" value="PHOSPHORIBOSYLGLYCINAMIDE FORMYLTRANSFERASE"/>
    <property type="match status" value="1"/>
</dbReference>
<dbReference type="EMBL" id="AZRM01000010">
    <property type="protein sequence ID" value="PNS01830.1"/>
    <property type="molecule type" value="Genomic_DNA"/>
</dbReference>
<reference evidence="8 9" key="1">
    <citation type="submission" date="2013-12" db="EMBL/GenBank/DDBJ databases">
        <title>Comparative genomics of Petrotoga isolates.</title>
        <authorList>
            <person name="Nesbo C.L."/>
            <person name="Charchuk R."/>
            <person name="Chow K."/>
        </authorList>
    </citation>
    <scope>NUCLEOTIDE SEQUENCE [LARGE SCALE GENOMIC DNA]</scope>
    <source>
        <strain evidence="8 9">DSM 10691</strain>
    </source>
</reference>
<organism evidence="8 9">
    <name type="scientific">Petrotoga miotherma DSM 10691</name>
    <dbReference type="NCBI Taxonomy" id="1434326"/>
    <lineage>
        <taxon>Bacteria</taxon>
        <taxon>Thermotogati</taxon>
        <taxon>Thermotogota</taxon>
        <taxon>Thermotogae</taxon>
        <taxon>Petrotogales</taxon>
        <taxon>Petrotogaceae</taxon>
        <taxon>Petrotoga</taxon>
    </lineage>
</organism>
<dbReference type="EC" id="2.1.2.2" evidence="6"/>
<comment type="caution">
    <text evidence="8">The sequence shown here is derived from an EMBL/GenBank/DDBJ whole genome shotgun (WGS) entry which is preliminary data.</text>
</comment>
<dbReference type="PANTHER" id="PTHR43369:SF2">
    <property type="entry name" value="PHOSPHORIBOSYLGLYCINAMIDE FORMYLTRANSFERASE"/>
    <property type="match status" value="1"/>
</dbReference>
<protein>
    <recommendedName>
        <fullName evidence="6">Phosphoribosylglycinamide formyltransferase</fullName>
        <ecNumber evidence="6">2.1.2.2</ecNumber>
    </recommendedName>
    <alternativeName>
        <fullName evidence="6">5'-phosphoribosylglycinamide transformylase</fullName>
    </alternativeName>
    <alternativeName>
        <fullName evidence="6">GAR transformylase</fullName>
        <shortName evidence="6">GART</shortName>
    </alternativeName>
</protein>
<evidence type="ECO:0000256" key="3">
    <source>
        <dbReference type="ARBA" id="ARBA00022755"/>
    </source>
</evidence>
<dbReference type="AlphaFoldDB" id="A0A2K1PGA7"/>
<gene>
    <name evidence="6" type="primary">purN</name>
    <name evidence="8" type="ORF">X928_02285</name>
</gene>
<dbReference type="Pfam" id="PF00551">
    <property type="entry name" value="Formyl_trans_N"/>
    <property type="match status" value="1"/>
</dbReference>
<dbReference type="InterPro" id="IPR002376">
    <property type="entry name" value="Formyl_transf_N"/>
</dbReference>
<keyword evidence="3 6" id="KW-0658">Purine biosynthesis</keyword>
<feature type="binding site" evidence="6">
    <location>
        <position position="106"/>
    </location>
    <ligand>
        <name>(6R)-10-formyltetrahydrofolate</name>
        <dbReference type="ChEBI" id="CHEBI:195366"/>
    </ligand>
</feature>
<evidence type="ECO:0000256" key="2">
    <source>
        <dbReference type="ARBA" id="ARBA00022679"/>
    </source>
</evidence>
<dbReference type="InterPro" id="IPR001555">
    <property type="entry name" value="GART_AS"/>
</dbReference>
<keyword evidence="2 6" id="KW-0808">Transferase</keyword>
<dbReference type="Gene3D" id="3.40.50.170">
    <property type="entry name" value="Formyl transferase, N-terminal domain"/>
    <property type="match status" value="1"/>
</dbReference>
<keyword evidence="9" id="KW-1185">Reference proteome</keyword>
<comment type="similarity">
    <text evidence="4 6">Belongs to the GART family.</text>
</comment>
<dbReference type="RefSeq" id="WP_103078276.1">
    <property type="nucleotide sequence ID" value="NZ_AZRM01000010.1"/>
</dbReference>
<sequence>MKKIVILASSNGTNFEVICKYFSKSSKISIIKLITDNKKAQVVERAKRLGIDYEIIDYGTFKSKKEYNDYLFNRLKDLDFDLMVLAGYMRILPSYIVRYYANKIINIHPSLLPKYPGLRSIERAYNNKEEYTGITIHYVEEKVDTGKIILQKKLRLDKNWDLVKLEEEIHKLEHHYYPQVIEKLLNNSCENRK</sequence>
<evidence type="ECO:0000259" key="7">
    <source>
        <dbReference type="Pfam" id="PF00551"/>
    </source>
</evidence>
<evidence type="ECO:0000313" key="8">
    <source>
        <dbReference type="EMBL" id="PNS01830.1"/>
    </source>
</evidence>
<feature type="site" description="Raises pKa of active site His" evidence="6">
    <location>
        <position position="144"/>
    </location>
</feature>
<comment type="function">
    <text evidence="6">Catalyzes the transfer of a formyl group from 10-formyltetrahydrofolate to 5-phospho-ribosyl-glycinamide (GAR), producing 5-phospho-ribosyl-N-formylglycinamide (FGAR) and tetrahydrofolate.</text>
</comment>
<dbReference type="InterPro" id="IPR004607">
    <property type="entry name" value="GART"/>
</dbReference>
<evidence type="ECO:0000256" key="1">
    <source>
        <dbReference type="ARBA" id="ARBA00005054"/>
    </source>
</evidence>